<proteinExistence type="predicted"/>
<reference evidence="2 3" key="1">
    <citation type="journal article" date="2023" name="Life. Sci Alliance">
        <title>Evolutionary insights into 3D genome organization and epigenetic landscape of Vigna mungo.</title>
        <authorList>
            <person name="Junaid A."/>
            <person name="Singh B."/>
            <person name="Bhatia S."/>
        </authorList>
    </citation>
    <scope>NUCLEOTIDE SEQUENCE [LARGE SCALE GENOMIC DNA]</scope>
    <source>
        <strain evidence="2">Urdbean</strain>
    </source>
</reference>
<dbReference type="InterPro" id="IPR013749">
    <property type="entry name" value="PM/HMP-P_kinase-1"/>
</dbReference>
<dbReference type="InterPro" id="IPR029056">
    <property type="entry name" value="Ribokinase-like"/>
</dbReference>
<evidence type="ECO:0000259" key="1">
    <source>
        <dbReference type="Pfam" id="PF08543"/>
    </source>
</evidence>
<gene>
    <name evidence="2" type="ORF">V8G54_033583</name>
</gene>
<dbReference type="GO" id="GO:0008902">
    <property type="term" value="F:hydroxymethylpyrimidine kinase activity"/>
    <property type="evidence" value="ECO:0007669"/>
    <property type="project" value="TreeGrafter"/>
</dbReference>
<sequence length="163" mass="18117">MAVTPVFRRSLRLPFWNSVHTNTDTNPKNHLSLRVKMQAQAETMMKPVSDNKIPHVLTVAGSDSGGGAGIQADLKACAARRVYCSTVITAVTAQNTVGVQVRFDFNFIMIRPHIVLAVITELDFMHVELAYVILESSWACSRLIHMMNYGVVNRVLLIFSTVD</sequence>
<dbReference type="GO" id="GO:0009228">
    <property type="term" value="P:thiamine biosynthetic process"/>
    <property type="evidence" value="ECO:0007669"/>
    <property type="project" value="TreeGrafter"/>
</dbReference>
<dbReference type="SUPFAM" id="SSF53613">
    <property type="entry name" value="Ribokinase-like"/>
    <property type="match status" value="1"/>
</dbReference>
<dbReference type="PANTHER" id="PTHR20858:SF17">
    <property type="entry name" value="HYDROXYMETHYLPYRIMIDINE_PHOSPHOMETHYLPYRIMIDINE KINASE THI20-RELATED"/>
    <property type="match status" value="1"/>
</dbReference>
<dbReference type="Pfam" id="PF08543">
    <property type="entry name" value="Phos_pyr_kin"/>
    <property type="match status" value="1"/>
</dbReference>
<evidence type="ECO:0000313" key="3">
    <source>
        <dbReference type="Proteomes" id="UP001374535"/>
    </source>
</evidence>
<name>A0AAQ3RJW6_VIGMU</name>
<dbReference type="Gene3D" id="3.40.1190.20">
    <property type="match status" value="1"/>
</dbReference>
<evidence type="ECO:0000313" key="2">
    <source>
        <dbReference type="EMBL" id="WVY94495.1"/>
    </source>
</evidence>
<dbReference type="Proteomes" id="UP001374535">
    <property type="component" value="Chromosome 10"/>
</dbReference>
<protein>
    <recommendedName>
        <fullName evidence="1">Pyridoxamine kinase/Phosphomethylpyrimidine kinase domain-containing protein</fullName>
    </recommendedName>
</protein>
<keyword evidence="3" id="KW-1185">Reference proteome</keyword>
<accession>A0AAQ3RJW6</accession>
<dbReference type="PANTHER" id="PTHR20858">
    <property type="entry name" value="PHOSPHOMETHYLPYRIMIDINE KINASE"/>
    <property type="match status" value="1"/>
</dbReference>
<dbReference type="GO" id="GO:0008972">
    <property type="term" value="F:phosphomethylpyrimidine kinase activity"/>
    <property type="evidence" value="ECO:0007669"/>
    <property type="project" value="TreeGrafter"/>
</dbReference>
<organism evidence="2 3">
    <name type="scientific">Vigna mungo</name>
    <name type="common">Black gram</name>
    <name type="synonym">Phaseolus mungo</name>
    <dbReference type="NCBI Taxonomy" id="3915"/>
    <lineage>
        <taxon>Eukaryota</taxon>
        <taxon>Viridiplantae</taxon>
        <taxon>Streptophyta</taxon>
        <taxon>Embryophyta</taxon>
        <taxon>Tracheophyta</taxon>
        <taxon>Spermatophyta</taxon>
        <taxon>Magnoliopsida</taxon>
        <taxon>eudicotyledons</taxon>
        <taxon>Gunneridae</taxon>
        <taxon>Pentapetalae</taxon>
        <taxon>rosids</taxon>
        <taxon>fabids</taxon>
        <taxon>Fabales</taxon>
        <taxon>Fabaceae</taxon>
        <taxon>Papilionoideae</taxon>
        <taxon>50 kb inversion clade</taxon>
        <taxon>NPAAA clade</taxon>
        <taxon>indigoferoid/millettioid clade</taxon>
        <taxon>Phaseoleae</taxon>
        <taxon>Vigna</taxon>
    </lineage>
</organism>
<dbReference type="AlphaFoldDB" id="A0AAQ3RJW6"/>
<dbReference type="GO" id="GO:0009507">
    <property type="term" value="C:chloroplast"/>
    <property type="evidence" value="ECO:0007669"/>
    <property type="project" value="TreeGrafter"/>
</dbReference>
<feature type="domain" description="Pyridoxamine kinase/Phosphomethylpyrimidine kinase" evidence="1">
    <location>
        <begin position="63"/>
        <end position="111"/>
    </location>
</feature>
<dbReference type="EMBL" id="CP144691">
    <property type="protein sequence ID" value="WVY94495.1"/>
    <property type="molecule type" value="Genomic_DNA"/>
</dbReference>